<sequence>MVDLIASLTRGAIHVSGEGLYCRVALLASSGSTPVEKRTIAFVSAHIHCQCSVENTKVLLPIKPVIEPPEVAGRRNSSTGTELNTFTVISTIPKILVGNLTLHPGEEFSGTVSHCLSFQSDFRAFLCQVKCDVSVGREISWTMMTSCMADTKMSLNLPLRSVPSLTFSLALQYNFSMVERSAALQIRAQRGLDRNLPSLFWLLVFYSEVIPKSTCPSFRGLAVRYSWKLAFHCQVLGQATTVIHMPLWIMILPEVEKVLSNGDGPDGTRRTSNGDSVAERKLSEELTFREHSGDGEDEVFLNNRPVNLEAALPSLDELTKKKNPSTRTTRYYAPGGKDDKFTILMEVRNRFRTNDILYSLESSANHVTVMVNIIRRGTESICTFNQRLLPSQEL</sequence>
<dbReference type="PANTHER" id="PTHR12507">
    <property type="entry name" value="REDUCED GROWTH PHENOTYPE 1 RGP1, YEAST -RELATED"/>
    <property type="match status" value="1"/>
</dbReference>
<dbReference type="STRING" id="947166.A0A1D1W970"/>
<organism evidence="1 2">
    <name type="scientific">Ramazzottius varieornatus</name>
    <name type="common">Water bear</name>
    <name type="synonym">Tardigrade</name>
    <dbReference type="NCBI Taxonomy" id="947166"/>
    <lineage>
        <taxon>Eukaryota</taxon>
        <taxon>Metazoa</taxon>
        <taxon>Ecdysozoa</taxon>
        <taxon>Tardigrada</taxon>
        <taxon>Eutardigrada</taxon>
        <taxon>Parachela</taxon>
        <taxon>Hypsibioidea</taxon>
        <taxon>Ramazzottiidae</taxon>
        <taxon>Ramazzottius</taxon>
    </lineage>
</organism>
<keyword evidence="2" id="KW-1185">Reference proteome</keyword>
<reference evidence="1 2" key="1">
    <citation type="journal article" date="2016" name="Nat. Commun.">
        <title>Extremotolerant tardigrade genome and improved radiotolerance of human cultured cells by tardigrade-unique protein.</title>
        <authorList>
            <person name="Hashimoto T."/>
            <person name="Horikawa D.D."/>
            <person name="Saito Y."/>
            <person name="Kuwahara H."/>
            <person name="Kozuka-Hata H."/>
            <person name="Shin-I T."/>
            <person name="Minakuchi Y."/>
            <person name="Ohishi K."/>
            <person name="Motoyama A."/>
            <person name="Aizu T."/>
            <person name="Enomoto A."/>
            <person name="Kondo K."/>
            <person name="Tanaka S."/>
            <person name="Hara Y."/>
            <person name="Koshikawa S."/>
            <person name="Sagara H."/>
            <person name="Miura T."/>
            <person name="Yokobori S."/>
            <person name="Miyagawa K."/>
            <person name="Suzuki Y."/>
            <person name="Kubo T."/>
            <person name="Oyama M."/>
            <person name="Kohara Y."/>
            <person name="Fujiyama A."/>
            <person name="Arakawa K."/>
            <person name="Katayama T."/>
            <person name="Toyoda A."/>
            <person name="Kunieda T."/>
        </authorList>
    </citation>
    <scope>NUCLEOTIDE SEQUENCE [LARGE SCALE GENOMIC DNA]</scope>
    <source>
        <strain evidence="1 2">YOKOZUNA-1</strain>
    </source>
</reference>
<comment type="caution">
    <text evidence="1">The sequence shown here is derived from an EMBL/GenBank/DDBJ whole genome shotgun (WGS) entry which is preliminary data.</text>
</comment>
<evidence type="ECO:0000313" key="1">
    <source>
        <dbReference type="EMBL" id="GAV08848.1"/>
    </source>
</evidence>
<protein>
    <submittedName>
        <fullName evidence="1">Uncharacterized protein</fullName>
    </submittedName>
</protein>
<dbReference type="EMBL" id="BDGG01000019">
    <property type="protein sequence ID" value="GAV08848.1"/>
    <property type="molecule type" value="Genomic_DNA"/>
</dbReference>
<dbReference type="AlphaFoldDB" id="A0A1D1W970"/>
<name>A0A1D1W970_RAMVA</name>
<gene>
    <name evidence="1" type="primary">RvY_18480-1</name>
    <name evidence="1" type="synonym">RvY_18480.1</name>
    <name evidence="1" type="ORF">RvY_18480</name>
</gene>
<dbReference type="OrthoDB" id="1918at2759"/>
<accession>A0A1D1W970</accession>
<dbReference type="Proteomes" id="UP000186922">
    <property type="component" value="Unassembled WGS sequence"/>
</dbReference>
<proteinExistence type="predicted"/>
<dbReference type="InterPro" id="IPR014848">
    <property type="entry name" value="Rgp1"/>
</dbReference>
<evidence type="ECO:0000313" key="2">
    <source>
        <dbReference type="Proteomes" id="UP000186922"/>
    </source>
</evidence>